<accession>A0AAD7LLU0</accession>
<dbReference type="EMBL" id="JARAOO010000008">
    <property type="protein sequence ID" value="KAJ7959671.1"/>
    <property type="molecule type" value="Genomic_DNA"/>
</dbReference>
<dbReference type="KEGG" id="qsa:O6P43_020216"/>
<name>A0AAD7LLU0_QUISA</name>
<proteinExistence type="predicted"/>
<sequence length="102" mass="12066">MKGNMEKGNDNVKRVWNGRSGLNKGRCLYLQDTLIGNIHWKETDRRYVQRWYDLHKYAMLALPENLPQILDPTLLQPEAREFRAKFIMQVSLLELMLCMEGI</sequence>
<protein>
    <submittedName>
        <fullName evidence="1">Uncharacterized protein</fullName>
    </submittedName>
</protein>
<reference evidence="1" key="1">
    <citation type="journal article" date="2023" name="Science">
        <title>Elucidation of the pathway for biosynthesis of saponin adjuvants from the soapbark tree.</title>
        <authorList>
            <person name="Reed J."/>
            <person name="Orme A."/>
            <person name="El-Demerdash A."/>
            <person name="Owen C."/>
            <person name="Martin L.B.B."/>
            <person name="Misra R.C."/>
            <person name="Kikuchi S."/>
            <person name="Rejzek M."/>
            <person name="Martin A.C."/>
            <person name="Harkess A."/>
            <person name="Leebens-Mack J."/>
            <person name="Louveau T."/>
            <person name="Stephenson M.J."/>
            <person name="Osbourn A."/>
        </authorList>
    </citation>
    <scope>NUCLEOTIDE SEQUENCE</scope>
    <source>
        <strain evidence="1">S10</strain>
    </source>
</reference>
<dbReference type="AlphaFoldDB" id="A0AAD7LLU0"/>
<evidence type="ECO:0000313" key="2">
    <source>
        <dbReference type="Proteomes" id="UP001163823"/>
    </source>
</evidence>
<gene>
    <name evidence="1" type="ORF">O6P43_020216</name>
</gene>
<comment type="caution">
    <text evidence="1">The sequence shown here is derived from an EMBL/GenBank/DDBJ whole genome shotgun (WGS) entry which is preliminary data.</text>
</comment>
<evidence type="ECO:0000313" key="1">
    <source>
        <dbReference type="EMBL" id="KAJ7959671.1"/>
    </source>
</evidence>
<dbReference type="Proteomes" id="UP001163823">
    <property type="component" value="Chromosome 8"/>
</dbReference>
<organism evidence="1 2">
    <name type="scientific">Quillaja saponaria</name>
    <name type="common">Soap bark tree</name>
    <dbReference type="NCBI Taxonomy" id="32244"/>
    <lineage>
        <taxon>Eukaryota</taxon>
        <taxon>Viridiplantae</taxon>
        <taxon>Streptophyta</taxon>
        <taxon>Embryophyta</taxon>
        <taxon>Tracheophyta</taxon>
        <taxon>Spermatophyta</taxon>
        <taxon>Magnoliopsida</taxon>
        <taxon>eudicotyledons</taxon>
        <taxon>Gunneridae</taxon>
        <taxon>Pentapetalae</taxon>
        <taxon>rosids</taxon>
        <taxon>fabids</taxon>
        <taxon>Fabales</taxon>
        <taxon>Quillajaceae</taxon>
        <taxon>Quillaja</taxon>
    </lineage>
</organism>
<keyword evidence="2" id="KW-1185">Reference proteome</keyword>